<dbReference type="PANTHER" id="PTHR45527:SF1">
    <property type="entry name" value="FATTY ACID SYNTHASE"/>
    <property type="match status" value="1"/>
</dbReference>
<dbReference type="Gene3D" id="3.40.50.980">
    <property type="match status" value="1"/>
</dbReference>
<dbReference type="GO" id="GO:0005829">
    <property type="term" value="C:cytosol"/>
    <property type="evidence" value="ECO:0007669"/>
    <property type="project" value="TreeGrafter"/>
</dbReference>
<dbReference type="SUPFAM" id="SSF56801">
    <property type="entry name" value="Acetyl-CoA synthetase-like"/>
    <property type="match status" value="1"/>
</dbReference>
<protein>
    <submittedName>
        <fullName evidence="2">AMP-binding protein</fullName>
    </submittedName>
</protein>
<proteinExistence type="predicted"/>
<dbReference type="GO" id="GO:0043041">
    <property type="term" value="P:amino acid activation for nonribosomal peptide biosynthetic process"/>
    <property type="evidence" value="ECO:0007669"/>
    <property type="project" value="TreeGrafter"/>
</dbReference>
<accession>A0A6G3WK49</accession>
<dbReference type="AlphaFoldDB" id="A0A6G3WK49"/>
<dbReference type="PANTHER" id="PTHR45527">
    <property type="entry name" value="NONRIBOSOMAL PEPTIDE SYNTHETASE"/>
    <property type="match status" value="1"/>
</dbReference>
<dbReference type="Pfam" id="PF00501">
    <property type="entry name" value="AMP-binding"/>
    <property type="match status" value="1"/>
</dbReference>
<dbReference type="GO" id="GO:0044550">
    <property type="term" value="P:secondary metabolite biosynthetic process"/>
    <property type="evidence" value="ECO:0007669"/>
    <property type="project" value="TreeGrafter"/>
</dbReference>
<evidence type="ECO:0000259" key="1">
    <source>
        <dbReference type="Pfam" id="PF00501"/>
    </source>
</evidence>
<dbReference type="InterPro" id="IPR000873">
    <property type="entry name" value="AMP-dep_synth/lig_dom"/>
</dbReference>
<comment type="caution">
    <text evidence="2">The sequence shown here is derived from an EMBL/GenBank/DDBJ whole genome shotgun (WGS) entry which is preliminary data.</text>
</comment>
<feature type="non-terminal residue" evidence="2">
    <location>
        <position position="107"/>
    </location>
</feature>
<feature type="non-terminal residue" evidence="2">
    <location>
        <position position="1"/>
    </location>
</feature>
<name>A0A6G3WK49_9ACTN</name>
<dbReference type="GO" id="GO:0031177">
    <property type="term" value="F:phosphopantetheine binding"/>
    <property type="evidence" value="ECO:0007669"/>
    <property type="project" value="TreeGrafter"/>
</dbReference>
<evidence type="ECO:0000313" key="2">
    <source>
        <dbReference type="EMBL" id="NEE05710.1"/>
    </source>
</evidence>
<dbReference type="EMBL" id="JAAGMN010000458">
    <property type="protein sequence ID" value="NEE05710.1"/>
    <property type="molecule type" value="Genomic_DNA"/>
</dbReference>
<organism evidence="2">
    <name type="scientific">Streptomyces sp. SID7499</name>
    <dbReference type="NCBI Taxonomy" id="2706086"/>
    <lineage>
        <taxon>Bacteria</taxon>
        <taxon>Bacillati</taxon>
        <taxon>Actinomycetota</taxon>
        <taxon>Actinomycetes</taxon>
        <taxon>Kitasatosporales</taxon>
        <taxon>Streptomycetaceae</taxon>
        <taxon>Streptomyces</taxon>
    </lineage>
</organism>
<reference evidence="2" key="1">
    <citation type="submission" date="2020-01" db="EMBL/GenBank/DDBJ databases">
        <title>Insect and environment-associated Actinomycetes.</title>
        <authorList>
            <person name="Currrie C."/>
            <person name="Chevrette M."/>
            <person name="Carlson C."/>
            <person name="Stubbendieck R."/>
            <person name="Wendt-Pienkowski E."/>
        </authorList>
    </citation>
    <scope>NUCLEOTIDE SEQUENCE</scope>
    <source>
        <strain evidence="2">SID7499</strain>
    </source>
</reference>
<sequence>LNERANRLAHQLIARGVGAEDIVAMALPRTPELVVALLAILKAGAAYLPIDPDHPAERIAYTVGDARAVLLLTDGTVADRVPDAAGLPRLLLDDAATAQEVAARRVS</sequence>
<gene>
    <name evidence="2" type="ORF">G3M58_04600</name>
</gene>
<feature type="domain" description="AMP-dependent synthetase/ligase" evidence="1">
    <location>
        <begin position="1"/>
        <end position="87"/>
    </location>
</feature>